<dbReference type="AlphaFoldDB" id="A0A1M5RD37"/>
<dbReference type="Proteomes" id="UP000184357">
    <property type="component" value="Unassembled WGS sequence"/>
</dbReference>
<feature type="compositionally biased region" description="Basic and acidic residues" evidence="1">
    <location>
        <begin position="98"/>
        <end position="111"/>
    </location>
</feature>
<dbReference type="EMBL" id="FQWV01000005">
    <property type="protein sequence ID" value="SHH23946.1"/>
    <property type="molecule type" value="Genomic_DNA"/>
</dbReference>
<keyword evidence="3" id="KW-1185">Reference proteome</keyword>
<dbReference type="RefSeq" id="WP_073309338.1">
    <property type="nucleotide sequence ID" value="NZ_FQWV01000005.1"/>
</dbReference>
<accession>A0A1M5RD37</accession>
<dbReference type="OrthoDB" id="234741at2157"/>
<feature type="compositionally biased region" description="Acidic residues" evidence="1">
    <location>
        <begin position="8"/>
        <end position="21"/>
    </location>
</feature>
<feature type="region of interest" description="Disordered" evidence="1">
    <location>
        <begin position="1"/>
        <end position="48"/>
    </location>
</feature>
<evidence type="ECO:0000313" key="3">
    <source>
        <dbReference type="Proteomes" id="UP000184357"/>
    </source>
</evidence>
<dbReference type="STRING" id="43928.SAMN05443636_2139"/>
<sequence>MASKSEPAFDDLDPVSTDEESSGSNWLNPDPGETVSGTITGWNPDAGHNGVIELDGNPMYMNRTLQRQLIAALVEGNQMFVRVDENSQTFTNEDGDETEYHPKEARFARDD</sequence>
<evidence type="ECO:0000313" key="2">
    <source>
        <dbReference type="EMBL" id="SHH23946.1"/>
    </source>
</evidence>
<organism evidence="2 3">
    <name type="scientific">Halobaculum gomorrense</name>
    <dbReference type="NCBI Taxonomy" id="43928"/>
    <lineage>
        <taxon>Archaea</taxon>
        <taxon>Methanobacteriati</taxon>
        <taxon>Methanobacteriota</taxon>
        <taxon>Stenosarchaea group</taxon>
        <taxon>Halobacteria</taxon>
        <taxon>Halobacteriales</taxon>
        <taxon>Haloferacaceae</taxon>
        <taxon>Halobaculum</taxon>
    </lineage>
</organism>
<reference evidence="2 3" key="1">
    <citation type="submission" date="2016-11" db="EMBL/GenBank/DDBJ databases">
        <authorList>
            <person name="Jaros S."/>
            <person name="Januszkiewicz K."/>
            <person name="Wedrychowicz H."/>
        </authorList>
    </citation>
    <scope>NUCLEOTIDE SEQUENCE [LARGE SCALE GENOMIC DNA]</scope>
    <source>
        <strain evidence="2 3">DSM 9297</strain>
    </source>
</reference>
<proteinExistence type="predicted"/>
<evidence type="ECO:0000256" key="1">
    <source>
        <dbReference type="SAM" id="MobiDB-lite"/>
    </source>
</evidence>
<gene>
    <name evidence="2" type="ORF">SAMN05443636_2139</name>
</gene>
<feature type="region of interest" description="Disordered" evidence="1">
    <location>
        <begin position="89"/>
        <end position="111"/>
    </location>
</feature>
<protein>
    <submittedName>
        <fullName evidence="2">Uncharacterized protein</fullName>
    </submittedName>
</protein>
<name>A0A1M5RD37_9EURY</name>